<keyword evidence="1" id="KW-0732">Signal</keyword>
<dbReference type="AlphaFoldDB" id="A0A4R2CYF0"/>
<dbReference type="RefSeq" id="WP_133033484.1">
    <property type="nucleotide sequence ID" value="NZ_BAABEI010000012.1"/>
</dbReference>
<dbReference type="Proteomes" id="UP000295351">
    <property type="component" value="Unassembled WGS sequence"/>
</dbReference>
<evidence type="ECO:0000313" key="3">
    <source>
        <dbReference type="Proteomes" id="UP000295351"/>
    </source>
</evidence>
<evidence type="ECO:0000256" key="1">
    <source>
        <dbReference type="SAM" id="SignalP"/>
    </source>
</evidence>
<dbReference type="EMBL" id="SLVX01000003">
    <property type="protein sequence ID" value="TCN46888.1"/>
    <property type="molecule type" value="Genomic_DNA"/>
</dbReference>
<organism evidence="2 3">
    <name type="scientific">Shinella granuli</name>
    <dbReference type="NCBI Taxonomy" id="323621"/>
    <lineage>
        <taxon>Bacteria</taxon>
        <taxon>Pseudomonadati</taxon>
        <taxon>Pseudomonadota</taxon>
        <taxon>Alphaproteobacteria</taxon>
        <taxon>Hyphomicrobiales</taxon>
        <taxon>Rhizobiaceae</taxon>
        <taxon>Shinella</taxon>
    </lineage>
</organism>
<sequence length="127" mass="13546">MKAAILALLMSVTSATAPSPQQAASIDGRYCGRLWSNGMLVEAITVLKLAGDGRLTGSYTFIDGDTRTPGTLTEDPPGKGLARTLDWQDMYGSGKLSITLQPDFSSFTGTWQDQTGGPNELWDGVRC</sequence>
<name>A0A4R2CYF0_SHIGR</name>
<feature type="signal peptide" evidence="1">
    <location>
        <begin position="1"/>
        <end position="23"/>
    </location>
</feature>
<feature type="chain" id="PRO_5020568047" evidence="1">
    <location>
        <begin position="24"/>
        <end position="127"/>
    </location>
</feature>
<evidence type="ECO:0000313" key="2">
    <source>
        <dbReference type="EMBL" id="TCN46888.1"/>
    </source>
</evidence>
<gene>
    <name evidence="2" type="ORF">EV665_10357</name>
</gene>
<accession>A0A4R2CYF0</accession>
<reference evidence="2 3" key="1">
    <citation type="submission" date="2019-03" db="EMBL/GenBank/DDBJ databases">
        <title>Genomic Encyclopedia of Type Strains, Phase IV (KMG-IV): sequencing the most valuable type-strain genomes for metagenomic binning, comparative biology and taxonomic classification.</title>
        <authorList>
            <person name="Goeker M."/>
        </authorList>
    </citation>
    <scope>NUCLEOTIDE SEQUENCE [LARGE SCALE GENOMIC DNA]</scope>
    <source>
        <strain evidence="2 3">DSM 18401</strain>
    </source>
</reference>
<proteinExistence type="predicted"/>
<protein>
    <submittedName>
        <fullName evidence="2">Uncharacterized protein</fullName>
    </submittedName>
</protein>
<comment type="caution">
    <text evidence="2">The sequence shown here is derived from an EMBL/GenBank/DDBJ whole genome shotgun (WGS) entry which is preliminary data.</text>
</comment>
<keyword evidence="3" id="KW-1185">Reference proteome</keyword>